<organism evidence="2 3">
    <name type="scientific">Penicillium digitatum</name>
    <name type="common">Green mold</name>
    <dbReference type="NCBI Taxonomy" id="36651"/>
    <lineage>
        <taxon>Eukaryota</taxon>
        <taxon>Fungi</taxon>
        <taxon>Dikarya</taxon>
        <taxon>Ascomycota</taxon>
        <taxon>Pezizomycotina</taxon>
        <taxon>Eurotiomycetes</taxon>
        <taxon>Eurotiomycetidae</taxon>
        <taxon>Eurotiales</taxon>
        <taxon>Aspergillaceae</taxon>
        <taxon>Penicillium</taxon>
    </lineage>
</organism>
<dbReference type="RefSeq" id="XP_065957931.1">
    <property type="nucleotide sequence ID" value="XM_066100991.1"/>
</dbReference>
<reference evidence="2 3" key="1">
    <citation type="submission" date="2020-08" db="EMBL/GenBank/DDBJ databases">
        <title>The completed genome sequence of the pathogenic ascomycete fungus Penicillium digitatum.</title>
        <authorList>
            <person name="Wang M."/>
        </authorList>
    </citation>
    <scope>NUCLEOTIDE SEQUENCE [LARGE SCALE GENOMIC DNA]</scope>
    <source>
        <strain evidence="2 3">PdW03</strain>
    </source>
</reference>
<evidence type="ECO:0000313" key="2">
    <source>
        <dbReference type="EMBL" id="QQK47594.1"/>
    </source>
</evidence>
<sequence length="118" mass="12871">MQYRTRSSMSCTGVGKTSLHGSLPPFRTYRSINSGFIAADRENQWTVQIWIFPTSALKSIHSCTTPHPSPPAVSSGDVPGGLAGSITRKSPHVIERRRYSKQCGGNVAEQHSDEESLV</sequence>
<dbReference type="Proteomes" id="UP000595662">
    <property type="component" value="Chromosome 6"/>
</dbReference>
<evidence type="ECO:0000256" key="1">
    <source>
        <dbReference type="SAM" id="MobiDB-lite"/>
    </source>
</evidence>
<dbReference type="AlphaFoldDB" id="A0A7T6XUE2"/>
<dbReference type="EMBL" id="CP060779">
    <property type="protein sequence ID" value="QQK47594.1"/>
    <property type="molecule type" value="Genomic_DNA"/>
</dbReference>
<proteinExistence type="predicted"/>
<accession>A0A7T6XUE2</accession>
<feature type="region of interest" description="Disordered" evidence="1">
    <location>
        <begin position="63"/>
        <end position="118"/>
    </location>
</feature>
<name>A0A7T6XUE2_PENDI</name>
<dbReference type="GeneID" id="90952711"/>
<evidence type="ECO:0000313" key="3">
    <source>
        <dbReference type="Proteomes" id="UP000595662"/>
    </source>
</evidence>
<protein>
    <submittedName>
        <fullName evidence="2">Uncharacterized protein</fullName>
    </submittedName>
</protein>
<gene>
    <name evidence="2" type="ORF">Pdw03_5229</name>
</gene>